<dbReference type="Pfam" id="PF00535">
    <property type="entry name" value="Glycos_transf_2"/>
    <property type="match status" value="1"/>
</dbReference>
<dbReference type="Proteomes" id="UP000565468">
    <property type="component" value="Unassembled WGS sequence"/>
</dbReference>
<organism evidence="2 3">
    <name type="scientific">Paenibacillus lemnae</name>
    <dbReference type="NCBI Taxonomy" id="1330551"/>
    <lineage>
        <taxon>Bacteria</taxon>
        <taxon>Bacillati</taxon>
        <taxon>Bacillota</taxon>
        <taxon>Bacilli</taxon>
        <taxon>Bacillales</taxon>
        <taxon>Paenibacillaceae</taxon>
        <taxon>Paenibacillus</taxon>
    </lineage>
</organism>
<protein>
    <submittedName>
        <fullName evidence="2">Glycosyltransferase family 2 protein</fullName>
    </submittedName>
</protein>
<dbReference type="EMBL" id="JABBPN010000003">
    <property type="protein sequence ID" value="NMO95232.1"/>
    <property type="molecule type" value="Genomic_DNA"/>
</dbReference>
<proteinExistence type="predicted"/>
<dbReference type="RefSeq" id="WP_169503977.1">
    <property type="nucleotide sequence ID" value="NZ_JABBPN010000003.1"/>
</dbReference>
<reference evidence="2 3" key="1">
    <citation type="submission" date="2020-04" db="EMBL/GenBank/DDBJ databases">
        <title>Paenibacillus algicola sp. nov., a novel marine bacterium producing alginate lyase.</title>
        <authorList>
            <person name="Huang H."/>
        </authorList>
    </citation>
    <scope>NUCLEOTIDE SEQUENCE [LARGE SCALE GENOMIC DNA]</scope>
    <source>
        <strain evidence="2 3">L7-75</strain>
    </source>
</reference>
<name>A0A848M549_PAELE</name>
<dbReference type="AlphaFoldDB" id="A0A848M549"/>
<feature type="domain" description="Glycosyltransferase 2-like" evidence="1">
    <location>
        <begin position="50"/>
        <end position="176"/>
    </location>
</feature>
<dbReference type="CDD" id="cd00761">
    <property type="entry name" value="Glyco_tranf_GTA_type"/>
    <property type="match status" value="1"/>
</dbReference>
<comment type="caution">
    <text evidence="2">The sequence shown here is derived from an EMBL/GenBank/DDBJ whole genome shotgun (WGS) entry which is preliminary data.</text>
</comment>
<dbReference type="InterPro" id="IPR029044">
    <property type="entry name" value="Nucleotide-diphossugar_trans"/>
</dbReference>
<evidence type="ECO:0000313" key="3">
    <source>
        <dbReference type="Proteomes" id="UP000565468"/>
    </source>
</evidence>
<dbReference type="Gene3D" id="3.90.550.10">
    <property type="entry name" value="Spore Coat Polysaccharide Biosynthesis Protein SpsA, Chain A"/>
    <property type="match status" value="1"/>
</dbReference>
<dbReference type="SUPFAM" id="SSF53448">
    <property type="entry name" value="Nucleotide-diphospho-sugar transferases"/>
    <property type="match status" value="1"/>
</dbReference>
<dbReference type="GO" id="GO:0016740">
    <property type="term" value="F:transferase activity"/>
    <property type="evidence" value="ECO:0007669"/>
    <property type="project" value="UniProtKB-KW"/>
</dbReference>
<sequence>MNRKKSWRRRPLQDVHRHGDVFYQAGWEEGYRAGYRRSQSGTPSHFSGTSIIIPIGSENEFSSSTLRTLAAATPHPYELLLADYSISGSVRAYAARKSGLVRYVDCRDSGSLNGALDQALARAHGAYICILSPGAVPPPEWLAVLITILKRDQAEIVCGRFRNKDRNELQIVDCLVFRREMWKPLGNQEQVDSGEHHLMSWLRSSGLADLKMLDASDQFHKRKDL</sequence>
<gene>
    <name evidence="2" type="ORF">HII30_05445</name>
</gene>
<accession>A0A848M549</accession>
<keyword evidence="3" id="KW-1185">Reference proteome</keyword>
<evidence type="ECO:0000313" key="2">
    <source>
        <dbReference type="EMBL" id="NMO95232.1"/>
    </source>
</evidence>
<dbReference type="InterPro" id="IPR001173">
    <property type="entry name" value="Glyco_trans_2-like"/>
</dbReference>
<keyword evidence="2" id="KW-0808">Transferase</keyword>
<evidence type="ECO:0000259" key="1">
    <source>
        <dbReference type="Pfam" id="PF00535"/>
    </source>
</evidence>